<organism evidence="1 2">
    <name type="scientific">Imbroritus primus</name>
    <dbReference type="NCBI Taxonomy" id="3058603"/>
    <lineage>
        <taxon>Bacteria</taxon>
        <taxon>Pseudomonadati</taxon>
        <taxon>Pseudomonadota</taxon>
        <taxon>Betaproteobacteria</taxon>
        <taxon>Burkholderiales</taxon>
        <taxon>Burkholderiaceae</taxon>
        <taxon>Imbroritus</taxon>
    </lineage>
</organism>
<reference evidence="1" key="1">
    <citation type="submission" date="2019-05" db="EMBL/GenBank/DDBJ databases">
        <title>Revised genome assembly of Burkholderiaceae (previously Ralstonia) sp. PBA.</title>
        <authorList>
            <person name="Gan H.M."/>
        </authorList>
    </citation>
    <scope>NUCLEOTIDE SEQUENCE</scope>
    <source>
        <strain evidence="1">PBA</strain>
    </source>
</reference>
<sequence>MLKTLRHHFSSSATSPSITHSASTPDHPATTEPRVRRSPAPRFRPTRWDAKQIRALAGKKVLWNEAYPGIYLRAHHRDSNGDFLKMVSDRLNRLAATTEGHALLAGISAAHLAHPAIELQILPLECDFYAPPRNEHDAYYWQRVRGGNGRHYGGRIYINVSRFKTDTLCDVEQVLCHELNHAYVDLWPRFFTMDGDACAAHDRGAWANEEFYVMGAGNHMGKAPMSQLRNTLLEGRRLQLGYGENRGYDIPTPVERNSGDEAIFPAPLNSPTNNTVHFVKTSQNSQDEKEREADHRFFTDQLTLLATCSATIGSHAESLMKSDAVATDGITEVLAPAAFSNDIGASSFDPRMMPTLRDKHRAQETIFREAIHLAQANRYAAAHRLVKSFPADMLSHLDHAGHRRIEVDTVKRLIGTRYAESVEKQLANIRINDMLAAYQSYADLYALAAKSKKPFMRNGREELRTPQEYIRDLDAHFEEIWCNAMKPVARNTQSYRNLDFERHLFDVGAKKLAELFYYRQDRSERVSAYMEVLARTPSSVFQQTT</sequence>
<evidence type="ECO:0000313" key="2">
    <source>
        <dbReference type="Proteomes" id="UP000004277"/>
    </source>
</evidence>
<name>A0ACD3SKH9_9BURK</name>
<gene>
    <name evidence="1" type="ORF">MW7_016535</name>
</gene>
<keyword evidence="2" id="KW-1185">Reference proteome</keyword>
<dbReference type="Proteomes" id="UP000004277">
    <property type="component" value="Unassembled WGS sequence"/>
</dbReference>
<comment type="caution">
    <text evidence="1">The sequence shown here is derived from an EMBL/GenBank/DDBJ whole genome shotgun (WGS) entry which is preliminary data.</text>
</comment>
<proteinExistence type="predicted"/>
<evidence type="ECO:0000313" key="1">
    <source>
        <dbReference type="EMBL" id="TMS56685.1"/>
    </source>
</evidence>
<dbReference type="EMBL" id="AKCV02000026">
    <property type="protein sequence ID" value="TMS56685.1"/>
    <property type="molecule type" value="Genomic_DNA"/>
</dbReference>
<accession>A0ACD3SKH9</accession>
<protein>
    <submittedName>
        <fullName evidence="1">Uncharacterized protein</fullName>
    </submittedName>
</protein>